<dbReference type="InterPro" id="IPR027417">
    <property type="entry name" value="P-loop_NTPase"/>
</dbReference>
<feature type="region of interest" description="Disordered" evidence="1">
    <location>
        <begin position="654"/>
        <end position="695"/>
    </location>
</feature>
<reference evidence="4 5" key="1">
    <citation type="submission" date="2020-08" db="EMBL/GenBank/DDBJ databases">
        <title>Studying the diversity of plant-associated saprophytic bacteria and their role in host health and plant-pathogen interactions.</title>
        <authorList>
            <person name="Potnis N."/>
        </authorList>
    </citation>
    <scope>NUCLEOTIDE SEQUENCE [LARGE SCALE GENOMIC DNA]</scope>
    <source>
        <strain evidence="4 5">CFBP 7922</strain>
    </source>
</reference>
<feature type="compositionally biased region" description="Polar residues" evidence="1">
    <location>
        <begin position="665"/>
        <end position="676"/>
    </location>
</feature>
<name>A0AAW3U1E6_XANEU</name>
<dbReference type="Gene3D" id="3.40.50.300">
    <property type="entry name" value="P-loop containing nucleotide triphosphate hydrolases"/>
    <property type="match status" value="1"/>
</dbReference>
<feature type="domain" description="Terminase large subunit GpA endonuclease" evidence="3">
    <location>
        <begin position="300"/>
        <end position="625"/>
    </location>
</feature>
<dbReference type="Proteomes" id="UP000576603">
    <property type="component" value="Unassembled WGS sequence"/>
</dbReference>
<gene>
    <name evidence="4" type="ORF">FHY32_001027</name>
</gene>
<dbReference type="EMBL" id="JACHNL010000002">
    <property type="protein sequence ID" value="MBB4722709.1"/>
    <property type="molecule type" value="Genomic_DNA"/>
</dbReference>
<evidence type="ECO:0000259" key="3">
    <source>
        <dbReference type="Pfam" id="PF20454"/>
    </source>
</evidence>
<evidence type="ECO:0000313" key="5">
    <source>
        <dbReference type="Proteomes" id="UP000576603"/>
    </source>
</evidence>
<dbReference type="InterPro" id="IPR046453">
    <property type="entry name" value="GpA_ATPase"/>
</dbReference>
<dbReference type="RefSeq" id="WP_184420280.1">
    <property type="nucleotide sequence ID" value="NZ_JACHNK010000002.1"/>
</dbReference>
<dbReference type="AlphaFoldDB" id="A0AAW3U1E6"/>
<dbReference type="GO" id="GO:0016887">
    <property type="term" value="F:ATP hydrolysis activity"/>
    <property type="evidence" value="ECO:0007669"/>
    <property type="project" value="InterPro"/>
</dbReference>
<accession>A0AAW3U1E6</accession>
<dbReference type="GO" id="GO:0004519">
    <property type="term" value="F:endonuclease activity"/>
    <property type="evidence" value="ECO:0007669"/>
    <property type="project" value="InterPro"/>
</dbReference>
<evidence type="ECO:0000256" key="1">
    <source>
        <dbReference type="SAM" id="MobiDB-lite"/>
    </source>
</evidence>
<proteinExistence type="predicted"/>
<protein>
    <submittedName>
        <fullName evidence="4">Phage terminase large subunit GpA-like protein</fullName>
    </submittedName>
</protein>
<dbReference type="Pfam" id="PF05876">
    <property type="entry name" value="GpA_ATPase"/>
    <property type="match status" value="1"/>
</dbReference>
<feature type="domain" description="Phage terminase large subunit GpA ATPase" evidence="2">
    <location>
        <begin position="51"/>
        <end position="279"/>
    </location>
</feature>
<comment type="caution">
    <text evidence="4">The sequence shown here is derived from an EMBL/GenBank/DDBJ whole genome shotgun (WGS) entry which is preliminary data.</text>
</comment>
<evidence type="ECO:0000313" key="4">
    <source>
        <dbReference type="EMBL" id="MBB4722709.1"/>
    </source>
</evidence>
<dbReference type="Pfam" id="PF20454">
    <property type="entry name" value="GpA_nuclease"/>
    <property type="match status" value="1"/>
</dbReference>
<evidence type="ECO:0000259" key="2">
    <source>
        <dbReference type="Pfam" id="PF05876"/>
    </source>
</evidence>
<sequence length="695" mass="76536">MTLDLNAFDVELAEPADIVCDAWERAWELPPIQTVSEWADANRIIAKGSGAEPGPWRTSRNPILREIMDCLSDHSPVRLVDFMKSAQIGATEIGINWTGYVIDRGADSMIVAQPVKDLARSWAASKFDPAVMEMPELLAKLNTDNMLEKHFPGGTLWVIWSNSAKQLRQRTARYIFMDEVDEYPKDIGGQGPADQQLEARAMSYGDRAKIYRACTPTIAGASAIEAGHAAGDQRVYMVQCPHCGGEQTLDVERLQPDGTFACLASGCVIEEHHKDLMFAERGHGGTAYWKPTNPDADPYHRSYYAWAAYAPLGLGPSWKDLADAKAEADRDPNKAAGFHNLKLGLPYAGERQEQDADEVAKLGEPGVHRGIVPLGGLLLTAGVDFQHDRAEIQVIATGRGQRRWVVDYAVIDLDPTILDTYPALDEYLRGTWKTTRGIDMPITAVALDGGNWTETVAQFVKQLVNQSGQARIVETPNGYIKQTVYLIRGRNERKSERAVYRPAKTEVNNRDKTVARSVGVWGVGTSVLKTMVYGWLTAALAAKDKADAEGQAEDLTARMLRFPGGRGDEVPDPISPDPGSLQPVYYKGLTVEFYDKESGYWIKPKGARNEPLDTVVYAIWASLAPAVKADVIRDSQWEALEQQYQPTALGLFDAPQQSREKSTVDEVSSQSKNVDSPGTHARSRAGSFARDGWGL</sequence>
<organism evidence="4 5">
    <name type="scientific">Xanthomonas euvesicatoria</name>
    <dbReference type="NCBI Taxonomy" id="456327"/>
    <lineage>
        <taxon>Bacteria</taxon>
        <taxon>Pseudomonadati</taxon>
        <taxon>Pseudomonadota</taxon>
        <taxon>Gammaproteobacteria</taxon>
        <taxon>Lysobacterales</taxon>
        <taxon>Lysobacteraceae</taxon>
        <taxon>Xanthomonas</taxon>
    </lineage>
</organism>
<dbReference type="InterPro" id="IPR046454">
    <property type="entry name" value="GpA_endonuclease"/>
</dbReference>